<evidence type="ECO:0000259" key="10">
    <source>
        <dbReference type="Pfam" id="PF13860"/>
    </source>
</evidence>
<keyword evidence="5" id="KW-0249">Electron transport</keyword>
<dbReference type="Gene3D" id="2.60.40.420">
    <property type="entry name" value="Cupredoxins - blue copper proteins"/>
    <property type="match status" value="1"/>
</dbReference>
<evidence type="ECO:0000256" key="2">
    <source>
        <dbReference type="ARBA" id="ARBA00022448"/>
    </source>
</evidence>
<feature type="binding site" evidence="7">
    <location>
        <position position="109"/>
    </location>
    <ligand>
        <name>Cu cation</name>
        <dbReference type="ChEBI" id="CHEBI:23378"/>
    </ligand>
</feature>
<organism evidence="11 12">
    <name type="scientific">Eiseniibacteriota bacterium</name>
    <dbReference type="NCBI Taxonomy" id="2212470"/>
    <lineage>
        <taxon>Bacteria</taxon>
        <taxon>Candidatus Eiseniibacteriota</taxon>
    </lineage>
</organism>
<dbReference type="SUPFAM" id="SSF49503">
    <property type="entry name" value="Cupredoxins"/>
    <property type="match status" value="1"/>
</dbReference>
<keyword evidence="3 7" id="KW-0479">Metal-binding</keyword>
<comment type="cofactor">
    <cofactor evidence="7">
        <name>Cu cation</name>
        <dbReference type="ChEBI" id="CHEBI:23378"/>
    </cofactor>
    <text evidence="7">Binds 1 copper ion per subunit.</text>
</comment>
<name>A0A956M0M3_UNCEI</name>
<dbReference type="Gene3D" id="2.60.40.4070">
    <property type="match status" value="1"/>
</dbReference>
<protein>
    <recommendedName>
        <fullName evidence="13">T9SS type A sorting domain-containing protein</fullName>
    </recommendedName>
</protein>
<dbReference type="Pfam" id="PF13860">
    <property type="entry name" value="FlgD_ig"/>
    <property type="match status" value="1"/>
</dbReference>
<feature type="binding site" evidence="7">
    <location>
        <position position="62"/>
    </location>
    <ligand>
        <name>Cu cation</name>
        <dbReference type="ChEBI" id="CHEBI:23378"/>
    </ligand>
</feature>
<dbReference type="PANTHER" id="PTHR36507">
    <property type="entry name" value="BLL1555 PROTEIN"/>
    <property type="match status" value="1"/>
</dbReference>
<accession>A0A956M0M3</accession>
<evidence type="ECO:0000256" key="6">
    <source>
        <dbReference type="ARBA" id="ARBA00023008"/>
    </source>
</evidence>
<feature type="chain" id="PRO_5037631420" description="T9SS type A sorting domain-containing protein" evidence="8">
    <location>
        <begin position="29"/>
        <end position="216"/>
    </location>
</feature>
<reference evidence="11" key="1">
    <citation type="submission" date="2020-04" db="EMBL/GenBank/DDBJ databases">
        <authorList>
            <person name="Zhang T."/>
        </authorList>
    </citation>
    <scope>NUCLEOTIDE SEQUENCE</scope>
    <source>
        <strain evidence="11">HKST-UBA01</strain>
    </source>
</reference>
<dbReference type="InterPro" id="IPR052721">
    <property type="entry name" value="ET_Amicyanin"/>
</dbReference>
<sequence length="216" mass="22635">MSRTLLSPSRSFTVAILLAISAAGAAHAAVHEVVQDGFTFIPANLEIQVGDTVHWTWQTGSHTVTSGSACTPDGLFDAPLNTANPEFSFTFDTAGAVDYFCTPHCALGMTGTVTVSASSDVPESAAALGLRAYPNPFRAGTDVALSLEEAGPVRVEVFDAGGRRAALVHNGWMAAGPQRLHWDGSREDGSAAPSGIYYARITAARTVRTLLLTKVD</sequence>
<evidence type="ECO:0000256" key="1">
    <source>
        <dbReference type="ARBA" id="ARBA00004418"/>
    </source>
</evidence>
<keyword evidence="8" id="KW-0732">Signal</keyword>
<dbReference type="GO" id="GO:0009055">
    <property type="term" value="F:electron transfer activity"/>
    <property type="evidence" value="ECO:0007669"/>
    <property type="project" value="InterPro"/>
</dbReference>
<dbReference type="InterPro" id="IPR008972">
    <property type="entry name" value="Cupredoxin"/>
</dbReference>
<dbReference type="EMBL" id="JAGQHR010000430">
    <property type="protein sequence ID" value="MCA9728613.1"/>
    <property type="molecule type" value="Genomic_DNA"/>
</dbReference>
<keyword evidence="4" id="KW-0574">Periplasm</keyword>
<feature type="binding site" evidence="7">
    <location>
        <position position="104"/>
    </location>
    <ligand>
        <name>Cu cation</name>
        <dbReference type="ChEBI" id="CHEBI:23378"/>
    </ligand>
</feature>
<evidence type="ECO:0000256" key="4">
    <source>
        <dbReference type="ARBA" id="ARBA00022764"/>
    </source>
</evidence>
<dbReference type="PANTHER" id="PTHR36507:SF1">
    <property type="entry name" value="BLL1555 PROTEIN"/>
    <property type="match status" value="1"/>
</dbReference>
<dbReference type="InterPro" id="IPR000923">
    <property type="entry name" value="BlueCu_1"/>
</dbReference>
<feature type="signal peptide" evidence="8">
    <location>
        <begin position="1"/>
        <end position="28"/>
    </location>
</feature>
<dbReference type="InterPro" id="IPR002386">
    <property type="entry name" value="Amicyanin/Pseudoazurin"/>
</dbReference>
<evidence type="ECO:0008006" key="13">
    <source>
        <dbReference type="Google" id="ProtNLM"/>
    </source>
</evidence>
<keyword evidence="2" id="KW-0813">Transport</keyword>
<dbReference type="AlphaFoldDB" id="A0A956M0M3"/>
<dbReference type="Proteomes" id="UP000697710">
    <property type="component" value="Unassembled WGS sequence"/>
</dbReference>
<evidence type="ECO:0000256" key="3">
    <source>
        <dbReference type="ARBA" id="ARBA00022723"/>
    </source>
</evidence>
<evidence type="ECO:0000256" key="5">
    <source>
        <dbReference type="ARBA" id="ARBA00022982"/>
    </source>
</evidence>
<feature type="domain" description="Blue (type 1) copper" evidence="9">
    <location>
        <begin position="34"/>
        <end position="115"/>
    </location>
</feature>
<dbReference type="Pfam" id="PF00127">
    <property type="entry name" value="Copper-bind"/>
    <property type="match status" value="1"/>
</dbReference>
<evidence type="ECO:0000313" key="12">
    <source>
        <dbReference type="Proteomes" id="UP000697710"/>
    </source>
</evidence>
<dbReference type="PRINTS" id="PR00155">
    <property type="entry name" value="AMICYANIN"/>
</dbReference>
<evidence type="ECO:0000259" key="9">
    <source>
        <dbReference type="Pfam" id="PF00127"/>
    </source>
</evidence>
<comment type="subcellular location">
    <subcellularLocation>
        <location evidence="1">Periplasm</location>
    </subcellularLocation>
</comment>
<evidence type="ECO:0000313" key="11">
    <source>
        <dbReference type="EMBL" id="MCA9728613.1"/>
    </source>
</evidence>
<dbReference type="GO" id="GO:0042597">
    <property type="term" value="C:periplasmic space"/>
    <property type="evidence" value="ECO:0007669"/>
    <property type="project" value="UniProtKB-SubCell"/>
</dbReference>
<evidence type="ECO:0000256" key="8">
    <source>
        <dbReference type="SAM" id="SignalP"/>
    </source>
</evidence>
<feature type="binding site" evidence="7">
    <location>
        <position position="101"/>
    </location>
    <ligand>
        <name>Cu cation</name>
        <dbReference type="ChEBI" id="CHEBI:23378"/>
    </ligand>
</feature>
<evidence type="ECO:0000256" key="7">
    <source>
        <dbReference type="PIRSR" id="PIRSR602386-1"/>
    </source>
</evidence>
<comment type="caution">
    <text evidence="11">The sequence shown here is derived from an EMBL/GenBank/DDBJ whole genome shotgun (WGS) entry which is preliminary data.</text>
</comment>
<dbReference type="InterPro" id="IPR025965">
    <property type="entry name" value="FlgD/Vpr_Ig-like"/>
</dbReference>
<feature type="domain" description="FlgD/Vpr Ig-like" evidence="10">
    <location>
        <begin position="148"/>
        <end position="205"/>
    </location>
</feature>
<proteinExistence type="predicted"/>
<gene>
    <name evidence="11" type="ORF">KC729_13070</name>
</gene>
<reference evidence="11" key="2">
    <citation type="journal article" date="2021" name="Microbiome">
        <title>Successional dynamics and alternative stable states in a saline activated sludge microbial community over 9 years.</title>
        <authorList>
            <person name="Wang Y."/>
            <person name="Ye J."/>
            <person name="Ju F."/>
            <person name="Liu L."/>
            <person name="Boyd J.A."/>
            <person name="Deng Y."/>
            <person name="Parks D.H."/>
            <person name="Jiang X."/>
            <person name="Yin X."/>
            <person name="Woodcroft B.J."/>
            <person name="Tyson G.W."/>
            <person name="Hugenholtz P."/>
            <person name="Polz M.F."/>
            <person name="Zhang T."/>
        </authorList>
    </citation>
    <scope>NUCLEOTIDE SEQUENCE</scope>
    <source>
        <strain evidence="11">HKST-UBA01</strain>
    </source>
</reference>
<keyword evidence="6 7" id="KW-0186">Copper</keyword>
<dbReference type="GO" id="GO:0005507">
    <property type="term" value="F:copper ion binding"/>
    <property type="evidence" value="ECO:0007669"/>
    <property type="project" value="InterPro"/>
</dbReference>